<feature type="domain" description="J" evidence="5">
    <location>
        <begin position="8"/>
        <end position="80"/>
    </location>
</feature>
<organism evidence="6 7">
    <name type="scientific">Candidatus Desulfobacillus denitrificans</name>
    <dbReference type="NCBI Taxonomy" id="2608985"/>
    <lineage>
        <taxon>Bacteria</taxon>
        <taxon>Pseudomonadati</taxon>
        <taxon>Pseudomonadota</taxon>
        <taxon>Betaproteobacteria</taxon>
        <taxon>Candidatus Desulfobacillus</taxon>
    </lineage>
</organism>
<dbReference type="NCBIfam" id="TIGR00714">
    <property type="entry name" value="hscB"/>
    <property type="match status" value="1"/>
</dbReference>
<protein>
    <recommendedName>
        <fullName evidence="4">Co-chaperone protein HscB homolog</fullName>
    </recommendedName>
</protein>
<comment type="subunit">
    <text evidence="4">Interacts with HscA and stimulates its ATPase activity.</text>
</comment>
<evidence type="ECO:0000256" key="2">
    <source>
        <dbReference type="ARBA" id="ARBA00023186"/>
    </source>
</evidence>
<dbReference type="Pfam" id="PF07743">
    <property type="entry name" value="HSCB_C"/>
    <property type="match status" value="1"/>
</dbReference>
<dbReference type="InterPro" id="IPR036869">
    <property type="entry name" value="J_dom_sf"/>
</dbReference>
<evidence type="ECO:0000313" key="6">
    <source>
        <dbReference type="EMBL" id="BBO20792.1"/>
    </source>
</evidence>
<dbReference type="InterPro" id="IPR001623">
    <property type="entry name" value="DnaJ_domain"/>
</dbReference>
<accession>A0A809RMM9</accession>
<dbReference type="InterPro" id="IPR004640">
    <property type="entry name" value="HscB"/>
</dbReference>
<dbReference type="PANTHER" id="PTHR14021:SF15">
    <property type="entry name" value="IRON-SULFUR CLUSTER CO-CHAPERONE PROTEIN HSCB"/>
    <property type="match status" value="1"/>
</dbReference>
<dbReference type="GO" id="GO:0044571">
    <property type="term" value="P:[2Fe-2S] cluster assembly"/>
    <property type="evidence" value="ECO:0007669"/>
    <property type="project" value="InterPro"/>
</dbReference>
<dbReference type="InterPro" id="IPR036386">
    <property type="entry name" value="HscB_C_sf"/>
</dbReference>
<dbReference type="CDD" id="cd06257">
    <property type="entry name" value="DnaJ"/>
    <property type="match status" value="1"/>
</dbReference>
<keyword evidence="2 4" id="KW-0143">Chaperone</keyword>
<comment type="function">
    <text evidence="3 4">Co-chaperone involved in the maturation of iron-sulfur cluster-containing proteins. Seems to help targeting proteins to be folded toward HscA.</text>
</comment>
<evidence type="ECO:0000256" key="1">
    <source>
        <dbReference type="ARBA" id="ARBA00010476"/>
    </source>
</evidence>
<dbReference type="PROSITE" id="PS50076">
    <property type="entry name" value="DNAJ_2"/>
    <property type="match status" value="1"/>
</dbReference>
<dbReference type="GO" id="GO:1990230">
    <property type="term" value="C:iron-sulfur cluster transfer complex"/>
    <property type="evidence" value="ECO:0007669"/>
    <property type="project" value="TreeGrafter"/>
</dbReference>
<dbReference type="SUPFAM" id="SSF47144">
    <property type="entry name" value="HSC20 (HSCB), C-terminal oligomerisation domain"/>
    <property type="match status" value="1"/>
</dbReference>
<dbReference type="EMBL" id="AP021857">
    <property type="protein sequence ID" value="BBO20792.1"/>
    <property type="molecule type" value="Genomic_DNA"/>
</dbReference>
<reference evidence="6" key="1">
    <citation type="journal article" name="DNA Res.">
        <title>The physiological potential of anammox bacteria as revealed by their core genome structure.</title>
        <authorList>
            <person name="Okubo T."/>
            <person name="Toyoda A."/>
            <person name="Fukuhara K."/>
            <person name="Uchiyama I."/>
            <person name="Harigaya Y."/>
            <person name="Kuroiwa M."/>
            <person name="Suzuki T."/>
            <person name="Murakami Y."/>
            <person name="Suwa Y."/>
            <person name="Takami H."/>
        </authorList>
    </citation>
    <scope>NUCLEOTIDE SEQUENCE</scope>
    <source>
        <strain evidence="6">317325-3</strain>
    </source>
</reference>
<comment type="similarity">
    <text evidence="1 4">Belongs to the HscB family.</text>
</comment>
<dbReference type="KEGG" id="ddz:DSYM_14910"/>
<evidence type="ECO:0000259" key="5">
    <source>
        <dbReference type="PROSITE" id="PS50076"/>
    </source>
</evidence>
<dbReference type="GO" id="GO:0001671">
    <property type="term" value="F:ATPase activator activity"/>
    <property type="evidence" value="ECO:0007669"/>
    <property type="project" value="InterPro"/>
</dbReference>
<dbReference type="Gene3D" id="1.10.287.110">
    <property type="entry name" value="DnaJ domain"/>
    <property type="match status" value="1"/>
</dbReference>
<evidence type="ECO:0000256" key="4">
    <source>
        <dbReference type="HAMAP-Rule" id="MF_00682"/>
    </source>
</evidence>
<evidence type="ECO:0000313" key="7">
    <source>
        <dbReference type="Proteomes" id="UP000662914"/>
    </source>
</evidence>
<sequence>MIPDFSQDYFALFGLPRVYRVDMARLDQAYHAMQGKVHPDRHAHLPETERRLSMQWATQVNEAYRTLKQPLARAHYLLRLAGAEGGHESNTVMPAAFLMEQMEWREAVAEARAAGDHHELEKLMRRLDLHAGEIRAEIEQSLDARKDYATAADAVRRLMFMEKLEHEIEDALEALEN</sequence>
<dbReference type="Gene3D" id="1.20.1280.20">
    <property type="entry name" value="HscB, C-terminal domain"/>
    <property type="match status" value="1"/>
</dbReference>
<dbReference type="Proteomes" id="UP000662914">
    <property type="component" value="Chromosome"/>
</dbReference>
<dbReference type="NCBIfam" id="NF002935">
    <property type="entry name" value="PRK03578.1"/>
    <property type="match status" value="1"/>
</dbReference>
<dbReference type="SUPFAM" id="SSF46565">
    <property type="entry name" value="Chaperone J-domain"/>
    <property type="match status" value="1"/>
</dbReference>
<proteinExistence type="inferred from homology"/>
<dbReference type="InterPro" id="IPR009073">
    <property type="entry name" value="HscB_oligo_C"/>
</dbReference>
<dbReference type="GO" id="GO:0051087">
    <property type="term" value="F:protein-folding chaperone binding"/>
    <property type="evidence" value="ECO:0007669"/>
    <property type="project" value="InterPro"/>
</dbReference>
<dbReference type="AlphaFoldDB" id="A0A809RMM9"/>
<dbReference type="GO" id="GO:0051259">
    <property type="term" value="P:protein complex oligomerization"/>
    <property type="evidence" value="ECO:0007669"/>
    <property type="project" value="InterPro"/>
</dbReference>
<evidence type="ECO:0000256" key="3">
    <source>
        <dbReference type="ARBA" id="ARBA00025596"/>
    </source>
</evidence>
<dbReference type="GO" id="GO:0006457">
    <property type="term" value="P:protein folding"/>
    <property type="evidence" value="ECO:0007669"/>
    <property type="project" value="UniProtKB-UniRule"/>
</dbReference>
<dbReference type="SMART" id="SM00271">
    <property type="entry name" value="DnaJ"/>
    <property type="match status" value="1"/>
</dbReference>
<dbReference type="PANTHER" id="PTHR14021">
    <property type="entry name" value="IRON-SULFUR CLUSTER CO-CHAPERONE PROTEIN HSCB"/>
    <property type="match status" value="1"/>
</dbReference>
<dbReference type="HAMAP" id="MF_00682">
    <property type="entry name" value="HscB"/>
    <property type="match status" value="1"/>
</dbReference>
<name>A0A809RMM9_9PROT</name>
<gene>
    <name evidence="4" type="primary">hscB</name>
    <name evidence="6" type="ORF">DSYM_14910</name>
</gene>